<reference evidence="2 3" key="1">
    <citation type="journal article" date="2022" name="Syst. Appl. Microbiol.">
        <title>Natronocalculus amylovorans gen. nov., sp. nov., and Natranaeroarchaeum aerophilus sp. nov., dominant culturable amylolytic natronoarchaea from hypersaline soda lakes in southwestern Siberia.</title>
        <authorList>
            <person name="Sorokin D.Y."/>
            <person name="Elcheninov A.G."/>
            <person name="Khizhniak T.V."/>
            <person name="Koenen M."/>
            <person name="Bale N.J."/>
            <person name="Damste J.S.S."/>
            <person name="Kublanov I.V."/>
        </authorList>
    </citation>
    <scope>NUCLEOTIDE SEQUENCE [LARGE SCALE GENOMIC DNA]</scope>
    <source>
        <strain evidence="2 3">AArc-St1-1</strain>
    </source>
</reference>
<dbReference type="EMBL" id="JAKRVY010000002">
    <property type="protein sequence ID" value="MCL9813059.1"/>
    <property type="molecule type" value="Genomic_DNA"/>
</dbReference>
<dbReference type="Proteomes" id="UP001202674">
    <property type="component" value="Unassembled WGS sequence"/>
</dbReference>
<evidence type="ECO:0000256" key="1">
    <source>
        <dbReference type="SAM" id="MobiDB-lite"/>
    </source>
</evidence>
<dbReference type="PROSITE" id="PS51257">
    <property type="entry name" value="PROKAR_LIPOPROTEIN"/>
    <property type="match status" value="1"/>
</dbReference>
<comment type="caution">
    <text evidence="2">The sequence shown here is derived from an EMBL/GenBank/DDBJ whole genome shotgun (WGS) entry which is preliminary data.</text>
</comment>
<proteinExistence type="predicted"/>
<feature type="compositionally biased region" description="Basic and acidic residues" evidence="1">
    <location>
        <begin position="30"/>
        <end position="45"/>
    </location>
</feature>
<keyword evidence="3" id="KW-1185">Reference proteome</keyword>
<accession>A0AAE3K6Q5</accession>
<name>A0AAE3K6Q5_9EURY</name>
<sequence length="159" mass="17158">MTPPSRRQVLSASAPALLAGCLDSNSTTSGDKREDSTEDEQKSGELMHIEAWVIEDVPSSIDPVPSDDDRVDGVGLFAELFEKLSDVEYERGTVRSSDHGEFEGISIHGVSATSDKAEATQDAYEDLPRQNAEGLPNAPYLEHEGEVIAIVTLGIGREE</sequence>
<protein>
    <submittedName>
        <fullName evidence="2">Uncharacterized protein</fullName>
    </submittedName>
</protein>
<evidence type="ECO:0000313" key="3">
    <source>
        <dbReference type="Proteomes" id="UP001202674"/>
    </source>
</evidence>
<dbReference type="AlphaFoldDB" id="A0AAE3K6Q5"/>
<organism evidence="2 3">
    <name type="scientific">Natranaeroarchaeum aerophilus</name>
    <dbReference type="NCBI Taxonomy" id="2917711"/>
    <lineage>
        <taxon>Archaea</taxon>
        <taxon>Methanobacteriati</taxon>
        <taxon>Methanobacteriota</taxon>
        <taxon>Stenosarchaea group</taxon>
        <taxon>Halobacteria</taxon>
        <taxon>Halobacteriales</taxon>
        <taxon>Natronoarchaeaceae</taxon>
        <taxon>Natranaeroarchaeum</taxon>
    </lineage>
</organism>
<feature type="region of interest" description="Disordered" evidence="1">
    <location>
        <begin position="1"/>
        <end position="45"/>
    </location>
</feature>
<evidence type="ECO:0000313" key="2">
    <source>
        <dbReference type="EMBL" id="MCL9813059.1"/>
    </source>
</evidence>
<dbReference type="RefSeq" id="WP_250595240.1">
    <property type="nucleotide sequence ID" value="NZ_JAKRVY010000002.1"/>
</dbReference>
<gene>
    <name evidence="2" type="ORF">AArcSt11_05265</name>
</gene>